<evidence type="ECO:0000256" key="7">
    <source>
        <dbReference type="ARBA" id="ARBA00023172"/>
    </source>
</evidence>
<evidence type="ECO:0000256" key="3">
    <source>
        <dbReference type="ARBA" id="ARBA00022578"/>
    </source>
</evidence>
<keyword evidence="13" id="KW-1185">Reference proteome</keyword>
<keyword evidence="4" id="KW-0479">Metal-binding</keyword>
<feature type="domain" description="Cas12f1-like TNB" evidence="10">
    <location>
        <begin position="290"/>
        <end position="356"/>
    </location>
</feature>
<dbReference type="PANTHER" id="PTHR30405">
    <property type="entry name" value="TRANSPOSASE"/>
    <property type="match status" value="1"/>
</dbReference>
<evidence type="ECO:0000259" key="10">
    <source>
        <dbReference type="Pfam" id="PF07282"/>
    </source>
</evidence>
<evidence type="ECO:0000256" key="4">
    <source>
        <dbReference type="ARBA" id="ARBA00022723"/>
    </source>
</evidence>
<dbReference type="InterPro" id="IPR021027">
    <property type="entry name" value="Transposase_put_HTH"/>
</dbReference>
<gene>
    <name evidence="12" type="ORF">AWR27_24320</name>
</gene>
<dbReference type="InterPro" id="IPR001959">
    <property type="entry name" value="Transposase"/>
</dbReference>
<dbReference type="Pfam" id="PF01385">
    <property type="entry name" value="OrfB_IS605"/>
    <property type="match status" value="1"/>
</dbReference>
<evidence type="ECO:0000259" key="9">
    <source>
        <dbReference type="Pfam" id="PF01385"/>
    </source>
</evidence>
<dbReference type="AlphaFoldDB" id="A0A1P9X568"/>
<dbReference type="Pfam" id="PF07282">
    <property type="entry name" value="Cas12f1-like_TNB"/>
    <property type="match status" value="1"/>
</dbReference>
<dbReference type="RefSeq" id="WP_077134187.1">
    <property type="nucleotide sequence ID" value="NZ_CP014263.1"/>
</dbReference>
<dbReference type="Proteomes" id="UP000187941">
    <property type="component" value="Chromosome"/>
</dbReference>
<name>A0A1P9X568_9BACT</name>
<dbReference type="GO" id="GO:0032196">
    <property type="term" value="P:transposition"/>
    <property type="evidence" value="ECO:0007669"/>
    <property type="project" value="UniProtKB-KW"/>
</dbReference>
<feature type="domain" description="Transposase putative helix-turn-helix" evidence="11">
    <location>
        <begin position="1"/>
        <end position="46"/>
    </location>
</feature>
<evidence type="ECO:0000256" key="2">
    <source>
        <dbReference type="ARBA" id="ARBA00011044"/>
    </source>
</evidence>
<dbReference type="NCBIfam" id="NF038281">
    <property type="entry name" value="IS200_TnpB"/>
    <property type="match status" value="1"/>
</dbReference>
<evidence type="ECO:0000256" key="5">
    <source>
        <dbReference type="ARBA" id="ARBA00022833"/>
    </source>
</evidence>
<dbReference type="Pfam" id="PF12323">
    <property type="entry name" value="HTH_OrfB_IS605"/>
    <property type="match status" value="1"/>
</dbReference>
<dbReference type="OrthoDB" id="1551477at2"/>
<evidence type="ECO:0000256" key="6">
    <source>
        <dbReference type="ARBA" id="ARBA00023125"/>
    </source>
</evidence>
<proteinExistence type="inferred from homology"/>
<evidence type="ECO:0000256" key="1">
    <source>
        <dbReference type="ARBA" id="ARBA00008761"/>
    </source>
</evidence>
<comment type="similarity">
    <text evidence="2">In the N-terminal section; belongs to the transposase 2 family.</text>
</comment>
<keyword evidence="6" id="KW-0238">DNA-binding</keyword>
<dbReference type="NCBIfam" id="TIGR01766">
    <property type="entry name" value="IS200/IS605 family accessory protein TnpB-like domain"/>
    <property type="match status" value="1"/>
</dbReference>
<accession>A0A1P9X568</accession>
<comment type="similarity">
    <text evidence="1">In the C-terminal section; belongs to the transposase 35 family.</text>
</comment>
<evidence type="ECO:0000313" key="13">
    <source>
        <dbReference type="Proteomes" id="UP000187941"/>
    </source>
</evidence>
<dbReference type="PANTHER" id="PTHR30405:SF25">
    <property type="entry name" value="RNA-GUIDED DNA ENDONUCLEASE INSQ-RELATED"/>
    <property type="match status" value="1"/>
</dbReference>
<keyword evidence="7" id="KW-0233">DNA recombination</keyword>
<feature type="domain" description="Probable transposase IS891/IS1136/IS1341" evidence="9">
    <location>
        <begin position="164"/>
        <end position="278"/>
    </location>
</feature>
<evidence type="ECO:0000259" key="11">
    <source>
        <dbReference type="Pfam" id="PF12323"/>
    </source>
</evidence>
<dbReference type="STRING" id="1178516.AWR27_24320"/>
<dbReference type="GO" id="GO:0006310">
    <property type="term" value="P:DNA recombination"/>
    <property type="evidence" value="ECO:0007669"/>
    <property type="project" value="UniProtKB-KW"/>
</dbReference>
<evidence type="ECO:0000313" key="12">
    <source>
        <dbReference type="EMBL" id="AQG82683.1"/>
    </source>
</evidence>
<dbReference type="GO" id="GO:0046872">
    <property type="term" value="F:metal ion binding"/>
    <property type="evidence" value="ECO:0007669"/>
    <property type="project" value="UniProtKB-KW"/>
</dbReference>
<keyword evidence="5" id="KW-0862">Zinc</keyword>
<organism evidence="12 13">
    <name type="scientific">Spirosoma montaniterrae</name>
    <dbReference type="NCBI Taxonomy" id="1178516"/>
    <lineage>
        <taxon>Bacteria</taxon>
        <taxon>Pseudomonadati</taxon>
        <taxon>Bacteroidota</taxon>
        <taxon>Cytophagia</taxon>
        <taxon>Cytophagales</taxon>
        <taxon>Cytophagaceae</taxon>
        <taxon>Spirosoma</taxon>
    </lineage>
</organism>
<sequence length="382" mass="43113">MPKAYRYRLYPNAAQADLLNRHFGSVRYLYNWALAKKTQAYQTENKALSRYDIQRELPNLKGEQQWLKEINSQALQSALLNLDSAYTRFFREKKGFPRFKSKKDSRHSFQCPQNVKVDFSTSTIQLPKIGKVKAVLSREFVGTIKTVTVSKSATGKVFASVLVETTDVLPAKSAPNQALAVGIDVGLKDFATLSTGEAIANPRFLKKSLKKLRRLSRQHSKKQKGSSNRNKSRVRLARQHERVSNQRTDFLHKVSTRIVRENQTVCVESLNISGLLKNTKLSRAIADVSWGSFVSMLEYKCEWQGKNLVKIGRFEPSSKLCTCGTLNHALTLKDRVWTCSACGTTHNRDLLAANNIVRFAFQKQNLIGVDSPESALVETAVR</sequence>
<reference evidence="12 13" key="1">
    <citation type="submission" date="2016-01" db="EMBL/GenBank/DDBJ databases">
        <authorList>
            <person name="Oliw E.H."/>
        </authorList>
    </citation>
    <scope>NUCLEOTIDE SEQUENCE [LARGE SCALE GENOMIC DNA]</scope>
    <source>
        <strain evidence="12 13">DY10</strain>
    </source>
</reference>
<dbReference type="KEGG" id="smon:AWR27_24320"/>
<dbReference type="InterPro" id="IPR053522">
    <property type="entry name" value="RNA-guided_endonuclease_TnpB"/>
</dbReference>
<feature type="region of interest" description="Disordered" evidence="8">
    <location>
        <begin position="213"/>
        <end position="236"/>
    </location>
</feature>
<keyword evidence="3" id="KW-0815">Transposition</keyword>
<dbReference type="GO" id="GO:0003677">
    <property type="term" value="F:DNA binding"/>
    <property type="evidence" value="ECO:0007669"/>
    <property type="project" value="UniProtKB-KW"/>
</dbReference>
<evidence type="ECO:0000256" key="8">
    <source>
        <dbReference type="SAM" id="MobiDB-lite"/>
    </source>
</evidence>
<dbReference type="InterPro" id="IPR051399">
    <property type="entry name" value="RNA-guided_DNA_endo/Transpos"/>
</dbReference>
<dbReference type="InterPro" id="IPR010095">
    <property type="entry name" value="Cas12f1-like_TNB"/>
</dbReference>
<protein>
    <submittedName>
        <fullName evidence="12">Transposase</fullName>
    </submittedName>
</protein>
<dbReference type="EMBL" id="CP014263">
    <property type="protein sequence ID" value="AQG82683.1"/>
    <property type="molecule type" value="Genomic_DNA"/>
</dbReference>
<dbReference type="NCBIfam" id="NF040570">
    <property type="entry name" value="guided_TnpB"/>
    <property type="match status" value="1"/>
</dbReference>